<feature type="transmembrane region" description="Helical" evidence="1">
    <location>
        <begin position="6"/>
        <end position="28"/>
    </location>
</feature>
<dbReference type="Proteomes" id="UP000664417">
    <property type="component" value="Unassembled WGS sequence"/>
</dbReference>
<evidence type="ECO:0000313" key="3">
    <source>
        <dbReference type="Proteomes" id="UP000664417"/>
    </source>
</evidence>
<organism evidence="2 3">
    <name type="scientific">Acanthopleuribacter pedis</name>
    <dbReference type="NCBI Taxonomy" id="442870"/>
    <lineage>
        <taxon>Bacteria</taxon>
        <taxon>Pseudomonadati</taxon>
        <taxon>Acidobacteriota</taxon>
        <taxon>Holophagae</taxon>
        <taxon>Acanthopleuribacterales</taxon>
        <taxon>Acanthopleuribacteraceae</taxon>
        <taxon>Acanthopleuribacter</taxon>
    </lineage>
</organism>
<feature type="transmembrane region" description="Helical" evidence="1">
    <location>
        <begin position="48"/>
        <end position="66"/>
    </location>
</feature>
<sequence>MNETVATVIVLVFGVYVIVGVVFAAYFVTKGCNQIDPNARDGSPGFRVLIFPGAAALWPLLLRRLLQGQQQPPIETNPHRERAGGAP</sequence>
<evidence type="ECO:0000313" key="2">
    <source>
        <dbReference type="EMBL" id="MBO1317598.1"/>
    </source>
</evidence>
<gene>
    <name evidence="2" type="ORF">J3U88_03930</name>
</gene>
<proteinExistence type="predicted"/>
<keyword evidence="1" id="KW-0472">Membrane</keyword>
<keyword evidence="1" id="KW-0812">Transmembrane</keyword>
<keyword evidence="1" id="KW-1133">Transmembrane helix</keyword>
<keyword evidence="3" id="KW-1185">Reference proteome</keyword>
<dbReference type="EMBL" id="JAFREP010000003">
    <property type="protein sequence ID" value="MBO1317598.1"/>
    <property type="molecule type" value="Genomic_DNA"/>
</dbReference>
<accession>A0A8J7U0Z0</accession>
<comment type="caution">
    <text evidence="2">The sequence shown here is derived from an EMBL/GenBank/DDBJ whole genome shotgun (WGS) entry which is preliminary data.</text>
</comment>
<protein>
    <submittedName>
        <fullName evidence="2">Uncharacterized protein</fullName>
    </submittedName>
</protein>
<dbReference type="AlphaFoldDB" id="A0A8J7U0Z0"/>
<evidence type="ECO:0000256" key="1">
    <source>
        <dbReference type="SAM" id="Phobius"/>
    </source>
</evidence>
<name>A0A8J7U0Z0_9BACT</name>
<dbReference type="RefSeq" id="WP_207856925.1">
    <property type="nucleotide sequence ID" value="NZ_JAFREP010000003.1"/>
</dbReference>
<reference evidence="2" key="1">
    <citation type="submission" date="2021-03" db="EMBL/GenBank/DDBJ databases">
        <authorList>
            <person name="Wang G."/>
        </authorList>
    </citation>
    <scope>NUCLEOTIDE SEQUENCE</scope>
    <source>
        <strain evidence="2">KCTC 12899</strain>
    </source>
</reference>